<dbReference type="InterPro" id="IPR044097">
    <property type="entry name" value="Bds1/SdsA1_MBL-fold"/>
</dbReference>
<dbReference type="GO" id="GO:0018909">
    <property type="term" value="P:dodecyl sulfate metabolic process"/>
    <property type="evidence" value="ECO:0007669"/>
    <property type="project" value="InterPro"/>
</dbReference>
<dbReference type="Proteomes" id="UP001274830">
    <property type="component" value="Unassembled WGS sequence"/>
</dbReference>
<dbReference type="Pfam" id="PF00753">
    <property type="entry name" value="Lactamase_B"/>
    <property type="match status" value="1"/>
</dbReference>
<dbReference type="InterPro" id="IPR029228">
    <property type="entry name" value="Alkyl_sulf_dimr"/>
</dbReference>
<feature type="domain" description="Metallo-beta-lactamase" evidence="5">
    <location>
        <begin position="94"/>
        <end position="316"/>
    </location>
</feature>
<protein>
    <recommendedName>
        <fullName evidence="5">Metallo-beta-lactamase domain-containing protein</fullName>
    </recommendedName>
</protein>
<evidence type="ECO:0000256" key="3">
    <source>
        <dbReference type="ARBA" id="ARBA00022833"/>
    </source>
</evidence>
<keyword evidence="1" id="KW-0479">Metal-binding</keyword>
<dbReference type="FunFam" id="3.60.15.30:FF:000001">
    <property type="entry name" value="Alkyl/aryl-sulfatase BDS1"/>
    <property type="match status" value="1"/>
</dbReference>
<evidence type="ECO:0000256" key="1">
    <source>
        <dbReference type="ARBA" id="ARBA00022723"/>
    </source>
</evidence>
<dbReference type="EMBL" id="JAUTXT010000004">
    <property type="protein sequence ID" value="KAK3678579.1"/>
    <property type="molecule type" value="Genomic_DNA"/>
</dbReference>
<evidence type="ECO:0000313" key="7">
    <source>
        <dbReference type="Proteomes" id="UP001274830"/>
    </source>
</evidence>
<accession>A0AAE0WV13</accession>
<dbReference type="InterPro" id="IPR052195">
    <property type="entry name" value="Bact_Alkyl/Aryl-Sulfatase"/>
</dbReference>
<dbReference type="GO" id="GO:0018741">
    <property type="term" value="F:linear primary-alkylsulfatase activity"/>
    <property type="evidence" value="ECO:0007669"/>
    <property type="project" value="InterPro"/>
</dbReference>
<dbReference type="Pfam" id="PF14863">
    <property type="entry name" value="Alkyl_sulf_dimr"/>
    <property type="match status" value="1"/>
</dbReference>
<reference evidence="6" key="1">
    <citation type="submission" date="2023-07" db="EMBL/GenBank/DDBJ databases">
        <title>Black Yeasts Isolated from many extreme environments.</title>
        <authorList>
            <person name="Coleine C."/>
            <person name="Stajich J.E."/>
            <person name="Selbmann L."/>
        </authorList>
    </citation>
    <scope>NUCLEOTIDE SEQUENCE</scope>
    <source>
        <strain evidence="6">CCFEE 5485</strain>
    </source>
</reference>
<dbReference type="InterPro" id="IPR001279">
    <property type="entry name" value="Metallo-B-lactamas"/>
</dbReference>
<keyword evidence="2" id="KW-0378">Hydrolase</keyword>
<dbReference type="PANTHER" id="PTHR43223:SF1">
    <property type="entry name" value="ALKYL_ARYL-SULFATASE BDS1"/>
    <property type="match status" value="1"/>
</dbReference>
<dbReference type="InterPro" id="IPR036866">
    <property type="entry name" value="RibonucZ/Hydroxyglut_hydro"/>
</dbReference>
<dbReference type="PANTHER" id="PTHR43223">
    <property type="entry name" value="ALKYL/ARYL-SULFATASE"/>
    <property type="match status" value="1"/>
</dbReference>
<name>A0AAE0WV13_9PEZI</name>
<dbReference type="AlphaFoldDB" id="A0AAE0WV13"/>
<sequence length="444" mass="49567">MTKAFSMSLPDSRPSFDDQTSFDNANRGFIAALEPCIIKNKDGKDVWNDEDYAFLSESCPSSANPSLWRQGQLTSKQGLFEVTAGIYQIRGFDISNMTLAEGKTGVVVLDCLQSVECAAKALEFYRLHRGERPVMGLVYSHCHYDHFSGALGILPNYSSDAESVPIIAPAGFLEEVLKEKVVVGPAMLNRAVYMFGESLPKGPTGHIGCGLGIASSSGTRSLIPPNDIITTTGQSRTIDDVQLVFQMVPDTEAPSEFNVFFPAHRALCIAECATNTMHNIATLRGAAVRDAKKWSKHLDETIDLYGKESDVLFSSHHWPTWGRKQLIKFISDQRDLYGYMHDQTVRMMNTGLTGVEIAETLRLPPALQREWHTREYYGALNQNIKGIYQRYMTWFDGNAANLWKHVPVEEGKRYVACMGGVDAVMKKAQEYARWKRLTICCHIA</sequence>
<evidence type="ECO:0000256" key="2">
    <source>
        <dbReference type="ARBA" id="ARBA00022801"/>
    </source>
</evidence>
<keyword evidence="3" id="KW-0862">Zinc</keyword>
<organism evidence="6 7">
    <name type="scientific">Recurvomyces mirabilis</name>
    <dbReference type="NCBI Taxonomy" id="574656"/>
    <lineage>
        <taxon>Eukaryota</taxon>
        <taxon>Fungi</taxon>
        <taxon>Dikarya</taxon>
        <taxon>Ascomycota</taxon>
        <taxon>Pezizomycotina</taxon>
        <taxon>Dothideomycetes</taxon>
        <taxon>Dothideomycetidae</taxon>
        <taxon>Mycosphaerellales</taxon>
        <taxon>Teratosphaeriaceae</taxon>
        <taxon>Recurvomyces</taxon>
    </lineage>
</organism>
<dbReference type="GO" id="GO:0046983">
    <property type="term" value="F:protein dimerization activity"/>
    <property type="evidence" value="ECO:0007669"/>
    <property type="project" value="InterPro"/>
</dbReference>
<evidence type="ECO:0000313" key="6">
    <source>
        <dbReference type="EMBL" id="KAK3678579.1"/>
    </source>
</evidence>
<dbReference type="CDD" id="cd07710">
    <property type="entry name" value="arylsulfatase_Sdsa1-like_MBL-fold"/>
    <property type="match status" value="1"/>
</dbReference>
<dbReference type="SUPFAM" id="SSF56281">
    <property type="entry name" value="Metallo-hydrolase/oxidoreductase"/>
    <property type="match status" value="1"/>
</dbReference>
<gene>
    <name evidence="6" type="ORF">LTR78_001877</name>
</gene>
<dbReference type="SMART" id="SM00849">
    <property type="entry name" value="Lactamase_B"/>
    <property type="match status" value="1"/>
</dbReference>
<comment type="caution">
    <text evidence="6">The sequence shown here is derived from an EMBL/GenBank/DDBJ whole genome shotgun (WGS) entry which is preliminary data.</text>
</comment>
<dbReference type="InterPro" id="IPR038536">
    <property type="entry name" value="Alkyl/aryl-sulf_dimr_sf"/>
</dbReference>
<comment type="similarity">
    <text evidence="4">Belongs to the metallo-beta-lactamase superfamily. Type III sulfatase family.</text>
</comment>
<proteinExistence type="inferred from homology"/>
<evidence type="ECO:0000256" key="4">
    <source>
        <dbReference type="ARBA" id="ARBA00033751"/>
    </source>
</evidence>
<dbReference type="Gene3D" id="3.60.15.30">
    <property type="entry name" value="Metallo-beta-lactamase domain"/>
    <property type="match status" value="1"/>
</dbReference>
<keyword evidence="7" id="KW-1185">Reference proteome</keyword>
<evidence type="ECO:0000259" key="5">
    <source>
        <dbReference type="SMART" id="SM00849"/>
    </source>
</evidence>
<dbReference type="GO" id="GO:0046872">
    <property type="term" value="F:metal ion binding"/>
    <property type="evidence" value="ECO:0007669"/>
    <property type="project" value="UniProtKB-KW"/>
</dbReference>
<dbReference type="Gene3D" id="1.25.40.880">
    <property type="entry name" value="Alkyl sulfatase, dimerisation domain"/>
    <property type="match status" value="1"/>
</dbReference>